<keyword evidence="1" id="KW-1133">Transmembrane helix</keyword>
<dbReference type="PANTHER" id="PTHR31463">
    <property type="entry name" value="MACROPHAGE-EXPRESSED GENE 1 PROTEIN"/>
    <property type="match status" value="1"/>
</dbReference>
<feature type="signal peptide" evidence="2">
    <location>
        <begin position="1"/>
        <end position="22"/>
    </location>
</feature>
<accession>A0AAN8JZI6</accession>
<evidence type="ECO:0000256" key="2">
    <source>
        <dbReference type="SAM" id="SignalP"/>
    </source>
</evidence>
<feature type="domain" description="MACPF" evidence="3">
    <location>
        <begin position="25"/>
        <end position="357"/>
    </location>
</feature>
<feature type="chain" id="PRO_5042866346" description="MACPF domain-containing protein" evidence="2">
    <location>
        <begin position="23"/>
        <end position="734"/>
    </location>
</feature>
<keyword evidence="1" id="KW-0472">Membrane</keyword>
<evidence type="ECO:0000313" key="4">
    <source>
        <dbReference type="EMBL" id="KAK6186040.1"/>
    </source>
</evidence>
<protein>
    <recommendedName>
        <fullName evidence="3">MACPF domain-containing protein</fullName>
    </recommendedName>
</protein>
<comment type="caution">
    <text evidence="4">The sequence shown here is derived from an EMBL/GenBank/DDBJ whole genome shotgun (WGS) entry which is preliminary data.</text>
</comment>
<dbReference type="CDD" id="cd22579">
    <property type="entry name" value="MPEG1_P2"/>
    <property type="match status" value="1"/>
</dbReference>
<dbReference type="InterPro" id="IPR039707">
    <property type="entry name" value="MPEG1"/>
</dbReference>
<feature type="transmembrane region" description="Helical" evidence="1">
    <location>
        <begin position="672"/>
        <end position="696"/>
    </location>
</feature>
<proteinExistence type="predicted"/>
<dbReference type="GO" id="GO:0002250">
    <property type="term" value="P:adaptive immune response"/>
    <property type="evidence" value="ECO:0007669"/>
    <property type="project" value="UniProtKB-KW"/>
</dbReference>
<dbReference type="EMBL" id="JAZGQO010000006">
    <property type="protein sequence ID" value="KAK6186040.1"/>
    <property type="molecule type" value="Genomic_DNA"/>
</dbReference>
<reference evidence="4 5" key="1">
    <citation type="submission" date="2024-01" db="EMBL/GenBank/DDBJ databases">
        <title>The genome of the rayed Mediterranean limpet Patella caerulea (Linnaeus, 1758).</title>
        <authorList>
            <person name="Anh-Thu Weber A."/>
            <person name="Halstead-Nussloch G."/>
        </authorList>
    </citation>
    <scope>NUCLEOTIDE SEQUENCE [LARGE SCALE GENOMIC DNA]</scope>
    <source>
        <strain evidence="4">AATW-2023a</strain>
        <tissue evidence="4">Whole specimen</tissue>
    </source>
</reference>
<dbReference type="SMART" id="SM00457">
    <property type="entry name" value="MACPF"/>
    <property type="match status" value="1"/>
</dbReference>
<dbReference type="PANTHER" id="PTHR31463:SF1">
    <property type="entry name" value="MACROPHAGE-EXPRESSED GENE 1 PROTEIN"/>
    <property type="match status" value="1"/>
</dbReference>
<dbReference type="InterPro" id="IPR020864">
    <property type="entry name" value="MACPF"/>
</dbReference>
<name>A0AAN8JZI6_PATCE</name>
<dbReference type="GO" id="GO:0045087">
    <property type="term" value="P:innate immune response"/>
    <property type="evidence" value="ECO:0007669"/>
    <property type="project" value="UniProtKB-KW"/>
</dbReference>
<organism evidence="4 5">
    <name type="scientific">Patella caerulea</name>
    <name type="common">Rayed Mediterranean limpet</name>
    <dbReference type="NCBI Taxonomy" id="87958"/>
    <lineage>
        <taxon>Eukaryota</taxon>
        <taxon>Metazoa</taxon>
        <taxon>Spiralia</taxon>
        <taxon>Lophotrochozoa</taxon>
        <taxon>Mollusca</taxon>
        <taxon>Gastropoda</taxon>
        <taxon>Patellogastropoda</taxon>
        <taxon>Patelloidea</taxon>
        <taxon>Patellidae</taxon>
        <taxon>Patella</taxon>
    </lineage>
</organism>
<dbReference type="Proteomes" id="UP001347796">
    <property type="component" value="Unassembled WGS sequence"/>
</dbReference>
<evidence type="ECO:0000313" key="5">
    <source>
        <dbReference type="Proteomes" id="UP001347796"/>
    </source>
</evidence>
<dbReference type="PROSITE" id="PS51412">
    <property type="entry name" value="MACPF_2"/>
    <property type="match status" value="1"/>
</dbReference>
<evidence type="ECO:0000256" key="1">
    <source>
        <dbReference type="SAM" id="Phobius"/>
    </source>
</evidence>
<dbReference type="GO" id="GO:0030670">
    <property type="term" value="C:phagocytic vesicle membrane"/>
    <property type="evidence" value="ECO:0007669"/>
    <property type="project" value="UniProtKB-SubCell"/>
</dbReference>
<sequence>MALGLKENGLFLVLLFVPTLTSVELKSSESSFPAGDYRNCLSQLGKNVDIFEVLPIHGWDNLRNVETGIVIFANYSKCLLTEDGKYLIPDDVYLIPLKMSKVHEFAELITHWTNYSSVTSKSINVDGGLNIHGFGISGKFSDSYQNTKTKQVYDKSYTTRVQLRYIQYTSKLQPFAPLHPSFKAALLKIAGFIQMNQTDDARYQSELLVRDFGTHVVTSIDAGAALVQEDFVTKEFILKYESQKHDILAAASANFFGIAHLGITHKSSSKNTMSDSYDKSKTSSDISTYGGSIYMFANYTATDWAGKLDNNLVAMDRSGDPLYYVITPDTLPDVPVSIVREVADTVQRSIERYFEYNIYRGCLSVDAPNFAFQANVEDGSCKLPLTNLTFGGIYQVCEMAPGSSAGDLCGGLSQDNPKTGKYSCPSNYRSVQLHSETFKKSYSTRPCHHCGWWSRCCHTEYHLSKATVTTYWCAAEGSVPQDSGYLFGGMYSSHIANPFTKGKDCPANYYPRMMGSDLKVCISDDFEMGSKDSVPFGGFYSCDMGNPLAVEKSNDSSSSLKMSPLNTLKEYYRKRGASGWPKGCPKGFSAHLGIIDQECAIHYCIVSGALSPKGLPPIRRPPFSNRAVIIPAIETDYIYNINNVTWAKDIGAMEISNAPAKSTDESSSMNPGVASVISIFATLGFVGLIIAVLAFVRRRRASQSTYGEIGQESLLNGQSGYGSTVNANTAEQNC</sequence>
<evidence type="ECO:0000259" key="3">
    <source>
        <dbReference type="PROSITE" id="PS51412"/>
    </source>
</evidence>
<dbReference type="AlphaFoldDB" id="A0AAN8JZI6"/>
<keyword evidence="1" id="KW-0812">Transmembrane</keyword>
<dbReference type="Pfam" id="PF01823">
    <property type="entry name" value="MACPF"/>
    <property type="match status" value="1"/>
</dbReference>
<keyword evidence="2" id="KW-0732">Signal</keyword>
<gene>
    <name evidence="4" type="ORF">SNE40_008152</name>
</gene>
<keyword evidence="5" id="KW-1185">Reference proteome</keyword>